<evidence type="ECO:0000256" key="4">
    <source>
        <dbReference type="ARBA" id="ARBA00022989"/>
    </source>
</evidence>
<dbReference type="InterPro" id="IPR010920">
    <property type="entry name" value="LSM_dom_sf"/>
</dbReference>
<gene>
    <name evidence="10 11 12" type="primary">LOC111016329</name>
</gene>
<sequence>MAGIRIFILKSIYTSSRSYLNPYSSQSYKPYTKISEYVDRGLRPSTVLNKKCHNDNSRRTKNTSGTGFPRAASVCGLNISSHGAYPIDTFLPAWSVRYWRTVPLTSPGHLSNPRLYSSASSRKADITGDTGVSAASAGVEADISNTQDVGTGKEWLERVKDVWQSAVDAASFTEQKAKEVSDEFTPHVDKLFDSHPYLKNVIVPVSMTLTATLLAWLVMPRLLRRFHKYSMRGPVALLSGSISVEEIPYEKSFWGALEDPLRYLVTFFAFSQIGMMVAPTTVASEYVTQACRGAVILSLVWFIYRWKTNVLSRALASQSFSGLDREKLLTLDKVSSVGLFAIGLMALAEASGVAVQSMLTVGGIGGVAAAFAARDILGNVLSGLTMQFSQPFSLGDTIKAGAIEGQVVEMGLMTTSLLSAEKFPIVVPNSLFSSQVIVNKSRAQWRAITKKIPLQVDNLSTVSQISDNIKSMLRSHPKVFLGKEAPYCFLSQIESTYAELTIGCNLRKMSKDELFSTEQDILLQSVQIIKEHGATLGSTMSDWTNQ</sequence>
<evidence type="ECO:0000256" key="6">
    <source>
        <dbReference type="ARBA" id="ARBA00023136"/>
    </source>
</evidence>
<dbReference type="RefSeq" id="XP_022147379.1">
    <property type="nucleotide sequence ID" value="XM_022291687.1"/>
</dbReference>
<dbReference type="PANTHER" id="PTHR30566">
    <property type="entry name" value="YNAI-RELATED MECHANOSENSITIVE ION CHANNEL"/>
    <property type="match status" value="1"/>
</dbReference>
<keyword evidence="4" id="KW-1133">Transmembrane helix</keyword>
<dbReference type="Proteomes" id="UP000504603">
    <property type="component" value="Unplaced"/>
</dbReference>
<evidence type="ECO:0000256" key="7">
    <source>
        <dbReference type="ARBA" id="ARBA00023303"/>
    </source>
</evidence>
<protein>
    <submittedName>
        <fullName evidence="10 11">Mechanosensitive ion channel protein 1, mitochondrial-like</fullName>
    </submittedName>
</protein>
<keyword evidence="3" id="KW-0812">Transmembrane</keyword>
<dbReference type="Pfam" id="PF00924">
    <property type="entry name" value="MS_channel_2nd"/>
    <property type="match status" value="1"/>
</dbReference>
<evidence type="ECO:0000313" key="10">
    <source>
        <dbReference type="RefSeq" id="XP_022147379.1"/>
    </source>
</evidence>
<dbReference type="InterPro" id="IPR023408">
    <property type="entry name" value="MscS_beta-dom_sf"/>
</dbReference>
<comment type="similarity">
    <text evidence="2">Belongs to the MscS (TC 1.A.23) family.</text>
</comment>
<dbReference type="Gene3D" id="1.10.287.1260">
    <property type="match status" value="1"/>
</dbReference>
<evidence type="ECO:0000259" key="8">
    <source>
        <dbReference type="Pfam" id="PF00924"/>
    </source>
</evidence>
<keyword evidence="9" id="KW-1185">Reference proteome</keyword>
<evidence type="ECO:0000256" key="2">
    <source>
        <dbReference type="ARBA" id="ARBA00008017"/>
    </source>
</evidence>
<evidence type="ECO:0000313" key="12">
    <source>
        <dbReference type="RefSeq" id="XP_022147382.1"/>
    </source>
</evidence>
<dbReference type="SUPFAM" id="SSF50182">
    <property type="entry name" value="Sm-like ribonucleoproteins"/>
    <property type="match status" value="1"/>
</dbReference>
<dbReference type="Gene3D" id="2.30.30.60">
    <property type="match status" value="1"/>
</dbReference>
<keyword evidence="7" id="KW-0407">Ion channel</keyword>
<dbReference type="GO" id="GO:0016020">
    <property type="term" value="C:membrane"/>
    <property type="evidence" value="ECO:0007669"/>
    <property type="project" value="UniProtKB-SubCell"/>
</dbReference>
<dbReference type="InterPro" id="IPR011014">
    <property type="entry name" value="MscS_channel_TM-2"/>
</dbReference>
<proteinExistence type="inferred from homology"/>
<feature type="domain" description="Mechanosensitive ion channel MscS" evidence="8">
    <location>
        <begin position="375"/>
        <end position="442"/>
    </location>
</feature>
<evidence type="ECO:0000313" key="11">
    <source>
        <dbReference type="RefSeq" id="XP_022147381.1"/>
    </source>
</evidence>
<dbReference type="RefSeq" id="XP_022147381.1">
    <property type="nucleotide sequence ID" value="XM_022291689.1"/>
</dbReference>
<keyword evidence="6" id="KW-0472">Membrane</keyword>
<dbReference type="KEGG" id="mcha:111016329"/>
<dbReference type="InterPro" id="IPR006685">
    <property type="entry name" value="MscS_channel_2nd"/>
</dbReference>
<name>A0A6J1D280_MOMCH</name>
<dbReference type="SUPFAM" id="SSF82861">
    <property type="entry name" value="Mechanosensitive channel protein MscS (YggB), transmembrane region"/>
    <property type="match status" value="1"/>
</dbReference>
<keyword evidence="5" id="KW-0406">Ion transport</keyword>
<keyword evidence="5" id="KW-0813">Transport</keyword>
<evidence type="ECO:0000256" key="3">
    <source>
        <dbReference type="ARBA" id="ARBA00022692"/>
    </source>
</evidence>
<dbReference type="PANTHER" id="PTHR30566:SF5">
    <property type="entry name" value="MECHANOSENSITIVE ION CHANNEL PROTEIN 1, MITOCHONDRIAL-RELATED"/>
    <property type="match status" value="1"/>
</dbReference>
<organism evidence="9 12">
    <name type="scientific">Momordica charantia</name>
    <name type="common">Bitter gourd</name>
    <name type="synonym">Balsam pear</name>
    <dbReference type="NCBI Taxonomy" id="3673"/>
    <lineage>
        <taxon>Eukaryota</taxon>
        <taxon>Viridiplantae</taxon>
        <taxon>Streptophyta</taxon>
        <taxon>Embryophyta</taxon>
        <taxon>Tracheophyta</taxon>
        <taxon>Spermatophyta</taxon>
        <taxon>Magnoliopsida</taxon>
        <taxon>eudicotyledons</taxon>
        <taxon>Gunneridae</taxon>
        <taxon>Pentapetalae</taxon>
        <taxon>rosids</taxon>
        <taxon>fabids</taxon>
        <taxon>Cucurbitales</taxon>
        <taxon>Cucurbitaceae</taxon>
        <taxon>Momordiceae</taxon>
        <taxon>Momordica</taxon>
    </lineage>
</organism>
<evidence type="ECO:0000256" key="5">
    <source>
        <dbReference type="ARBA" id="ARBA00023065"/>
    </source>
</evidence>
<dbReference type="GeneID" id="111016329"/>
<accession>A0A6J1D280</accession>
<evidence type="ECO:0000256" key="1">
    <source>
        <dbReference type="ARBA" id="ARBA00004141"/>
    </source>
</evidence>
<reference evidence="10 11" key="1">
    <citation type="submission" date="2025-04" db="UniProtKB">
        <authorList>
            <consortium name="RefSeq"/>
        </authorList>
    </citation>
    <scope>IDENTIFICATION</scope>
    <source>
        <strain evidence="10 11">OHB3-1</strain>
    </source>
</reference>
<dbReference type="RefSeq" id="XP_022147382.1">
    <property type="nucleotide sequence ID" value="XM_022291690.1"/>
</dbReference>
<dbReference type="OrthoDB" id="567160at2759"/>
<comment type="subcellular location">
    <subcellularLocation>
        <location evidence="1">Membrane</location>
        <topology evidence="1">Multi-pass membrane protein</topology>
    </subcellularLocation>
</comment>
<dbReference type="AlphaFoldDB" id="A0A6J1D280"/>
<evidence type="ECO:0000313" key="9">
    <source>
        <dbReference type="Proteomes" id="UP000504603"/>
    </source>
</evidence>
<dbReference type="GO" id="GO:0034220">
    <property type="term" value="P:monoatomic ion transmembrane transport"/>
    <property type="evidence" value="ECO:0007669"/>
    <property type="project" value="UniProtKB-KW"/>
</dbReference>